<evidence type="ECO:0000256" key="1">
    <source>
        <dbReference type="SAM" id="Phobius"/>
    </source>
</evidence>
<keyword evidence="1" id="KW-0472">Membrane</keyword>
<sequence>MTGFTIFYGCLYLFFGIWIYRIFSPTWPWWGAILMGLICVVALHFSLALFGHLSMLHHQSKKRKKLEKEEKSSINPD</sequence>
<protein>
    <submittedName>
        <fullName evidence="2">Uncharacterized protein</fullName>
    </submittedName>
</protein>
<name>A0AAJ2R656_DELAC</name>
<accession>A0AAJ2R656</accession>
<reference evidence="2" key="1">
    <citation type="submission" date="2023-11" db="EMBL/GenBank/DDBJ databases">
        <title>Identification and selenium tolerance of Delftia acidovorans R3-25.</title>
        <authorList>
            <person name="Zhang S."/>
            <person name="Liu Y."/>
            <person name="Guo Y."/>
        </authorList>
    </citation>
    <scope>NUCLEOTIDE SEQUENCE</scope>
    <source>
        <strain evidence="2">R3-25</strain>
    </source>
</reference>
<keyword evidence="1" id="KW-0812">Transmembrane</keyword>
<dbReference type="EMBL" id="JAWWMZ010000011">
    <property type="protein sequence ID" value="MDX4956365.1"/>
    <property type="molecule type" value="Genomic_DNA"/>
</dbReference>
<proteinExistence type="predicted"/>
<dbReference type="Proteomes" id="UP001287445">
    <property type="component" value="Unassembled WGS sequence"/>
</dbReference>
<evidence type="ECO:0000313" key="3">
    <source>
        <dbReference type="Proteomes" id="UP001287445"/>
    </source>
</evidence>
<dbReference type="AlphaFoldDB" id="A0AAJ2R656"/>
<organism evidence="2 3">
    <name type="scientific">Delftia acidovorans</name>
    <name type="common">Pseudomonas acidovorans</name>
    <name type="synonym">Comamonas acidovorans</name>
    <dbReference type="NCBI Taxonomy" id="80866"/>
    <lineage>
        <taxon>Bacteria</taxon>
        <taxon>Pseudomonadati</taxon>
        <taxon>Pseudomonadota</taxon>
        <taxon>Betaproteobacteria</taxon>
        <taxon>Burkholderiales</taxon>
        <taxon>Comamonadaceae</taxon>
        <taxon>Delftia</taxon>
    </lineage>
</organism>
<gene>
    <name evidence="2" type="ORF">SGN30_23365</name>
</gene>
<keyword evidence="1" id="KW-1133">Transmembrane helix</keyword>
<evidence type="ECO:0000313" key="2">
    <source>
        <dbReference type="EMBL" id="MDX4956365.1"/>
    </source>
</evidence>
<dbReference type="RefSeq" id="WP_319075816.1">
    <property type="nucleotide sequence ID" value="NZ_JAWWMZ010000011.1"/>
</dbReference>
<feature type="transmembrane region" description="Helical" evidence="1">
    <location>
        <begin position="29"/>
        <end position="56"/>
    </location>
</feature>
<comment type="caution">
    <text evidence="2">The sequence shown here is derived from an EMBL/GenBank/DDBJ whole genome shotgun (WGS) entry which is preliminary data.</text>
</comment>
<feature type="transmembrane region" description="Helical" evidence="1">
    <location>
        <begin position="5"/>
        <end position="23"/>
    </location>
</feature>